<dbReference type="InterPro" id="IPR026956">
    <property type="entry name" value="D-ser_dehydrat-like_dom"/>
</dbReference>
<reference evidence="5 6" key="1">
    <citation type="submission" date="2016-06" db="EMBL/GenBank/DDBJ databases">
        <title>Complete genome sequences of Bordetella bronchialis and Bordetella flabilis.</title>
        <authorList>
            <person name="LiPuma J.J."/>
            <person name="Spilker T."/>
        </authorList>
    </citation>
    <scope>NUCLEOTIDE SEQUENCE [LARGE SCALE GENOMIC DNA]</scope>
    <source>
        <strain evidence="5 6">AU3182</strain>
    </source>
</reference>
<evidence type="ECO:0000313" key="5">
    <source>
        <dbReference type="EMBL" id="ANN68190.1"/>
    </source>
</evidence>
<feature type="compositionally biased region" description="Low complexity" evidence="3">
    <location>
        <begin position="351"/>
        <end position="376"/>
    </location>
</feature>
<dbReference type="SUPFAM" id="SSF51419">
    <property type="entry name" value="PLP-binding barrel"/>
    <property type="match status" value="1"/>
</dbReference>
<dbReference type="Gene3D" id="2.40.37.20">
    <property type="entry name" value="D-serine dehydratase-like domain"/>
    <property type="match status" value="1"/>
</dbReference>
<evidence type="ECO:0000259" key="4">
    <source>
        <dbReference type="SMART" id="SM01119"/>
    </source>
</evidence>
<dbReference type="Proteomes" id="UP000091897">
    <property type="component" value="Chromosome"/>
</dbReference>
<organism evidence="5 6">
    <name type="scientific">Bordetella bronchialis</name>
    <dbReference type="NCBI Taxonomy" id="463025"/>
    <lineage>
        <taxon>Bacteria</taxon>
        <taxon>Pseudomonadati</taxon>
        <taxon>Pseudomonadota</taxon>
        <taxon>Betaproteobacteria</taxon>
        <taxon>Burkholderiales</taxon>
        <taxon>Alcaligenaceae</taxon>
        <taxon>Bordetella</taxon>
    </lineage>
</organism>
<dbReference type="Pfam" id="PF01168">
    <property type="entry name" value="Ala_racemase_N"/>
    <property type="match status" value="1"/>
</dbReference>
<dbReference type="PANTHER" id="PTHR28004">
    <property type="entry name" value="ZGC:162816-RELATED"/>
    <property type="match status" value="1"/>
</dbReference>
<dbReference type="InterPro" id="IPR001608">
    <property type="entry name" value="Ala_racemase_N"/>
</dbReference>
<dbReference type="PANTHER" id="PTHR28004:SF8">
    <property type="entry name" value="D-SERINE DEAMINASE"/>
    <property type="match status" value="1"/>
</dbReference>
<feature type="region of interest" description="Disordered" evidence="3">
    <location>
        <begin position="349"/>
        <end position="378"/>
    </location>
</feature>
<feature type="domain" description="D-serine dehydratase-like" evidence="4">
    <location>
        <begin position="311"/>
        <end position="430"/>
    </location>
</feature>
<name>A0ABM6CVL8_9BORD</name>
<comment type="similarity">
    <text evidence="1">Belongs to the DSD1 family.</text>
</comment>
<accession>A0ABM6CVL8</accession>
<evidence type="ECO:0000256" key="3">
    <source>
        <dbReference type="SAM" id="MobiDB-lite"/>
    </source>
</evidence>
<dbReference type="EMBL" id="CP016170">
    <property type="protein sequence ID" value="ANN68190.1"/>
    <property type="molecule type" value="Genomic_DNA"/>
</dbReference>
<dbReference type="InterPro" id="IPR042208">
    <property type="entry name" value="D-ser_dehydrat-like_sf"/>
</dbReference>
<gene>
    <name evidence="5" type="ORF">BAU06_19485</name>
</gene>
<dbReference type="Pfam" id="PF14031">
    <property type="entry name" value="D-ser_dehydrat"/>
    <property type="match status" value="1"/>
</dbReference>
<dbReference type="SMART" id="SM01119">
    <property type="entry name" value="D-ser_dehydrat"/>
    <property type="match status" value="1"/>
</dbReference>
<evidence type="ECO:0000256" key="1">
    <source>
        <dbReference type="ARBA" id="ARBA00005323"/>
    </source>
</evidence>
<proteinExistence type="inferred from homology"/>
<evidence type="ECO:0000313" key="6">
    <source>
        <dbReference type="Proteomes" id="UP000091897"/>
    </source>
</evidence>
<protein>
    <submittedName>
        <fullName evidence="5">Amino acid deaminase</fullName>
    </submittedName>
</protein>
<keyword evidence="2" id="KW-0456">Lyase</keyword>
<dbReference type="Gene3D" id="3.20.20.10">
    <property type="entry name" value="Alanine racemase"/>
    <property type="match status" value="1"/>
</dbReference>
<keyword evidence="6" id="KW-1185">Reference proteome</keyword>
<evidence type="ECO:0000256" key="2">
    <source>
        <dbReference type="ARBA" id="ARBA00023239"/>
    </source>
</evidence>
<sequence length="443" mass="47377">MSDSTPSYPPLDPAGKGLGAFPAGCTPAQAAGLGWNLLAEDVSLPAAVLYESRIRHNLAWMQDFMRAYKVQLAPHGKTTMSPALFHRQLQGGAWGITLATAPQAHAAYRYGVRRILMANQLVGRANMALVAGMLADPSFEFCCLVDDPANIAQLGAYFASQGRVLRVLVELGVPGGRTGVRDDAALRRVAEEIARWPQSLALAGVELYEGVLSDEAQIRAFLRRAVATLRALQSQGKLAPQGSAILTGAGSAWFDVVAQEFSGLDIGRPLDIVLRPGCYLSHDVGIYRGAAERIGRDNDVARGMAPGLLPALQVWAYVQSLPEPGRAIIGMGKRDAAFDAGLPVPARHYRPGAGTPEAGTPEAGTPEAGTPAAGTPRVAPSHWEVTAMMDQHAFMRIADGDDIQVGDMIGFDISHPCLTFDKWKQVLLVDDDYRVVDVAQTFF</sequence>
<dbReference type="InterPro" id="IPR029066">
    <property type="entry name" value="PLP-binding_barrel"/>
</dbReference>
<dbReference type="CDD" id="cd06818">
    <property type="entry name" value="PLPDE_III_cryptic_DSD"/>
    <property type="match status" value="1"/>
</dbReference>
<dbReference type="RefSeq" id="WP_066353841.1">
    <property type="nucleotide sequence ID" value="NZ_CBCSFJ010000035.1"/>
</dbReference>
<dbReference type="InterPro" id="IPR051466">
    <property type="entry name" value="D-amino_acid_metab_enzyme"/>
</dbReference>